<dbReference type="AlphaFoldDB" id="A0A8X6IYF2"/>
<sequence>MAIEARMRAGATLIVPSSFMGSPKTMKQNFQDVMSIVRDFVHLSSMQSVYLFDDEERAAPRNNMLTAWFELKRMDPNANRYL</sequence>
<proteinExistence type="predicted"/>
<accession>A0A8X6IYF2</accession>
<dbReference type="OrthoDB" id="10053386at2759"/>
<organism evidence="1 2">
    <name type="scientific">Trichonephila inaurata madagascariensis</name>
    <dbReference type="NCBI Taxonomy" id="2747483"/>
    <lineage>
        <taxon>Eukaryota</taxon>
        <taxon>Metazoa</taxon>
        <taxon>Ecdysozoa</taxon>
        <taxon>Arthropoda</taxon>
        <taxon>Chelicerata</taxon>
        <taxon>Arachnida</taxon>
        <taxon>Araneae</taxon>
        <taxon>Araneomorphae</taxon>
        <taxon>Entelegynae</taxon>
        <taxon>Araneoidea</taxon>
        <taxon>Nephilidae</taxon>
        <taxon>Trichonephila</taxon>
        <taxon>Trichonephila inaurata</taxon>
    </lineage>
</organism>
<dbReference type="EMBL" id="BMAV01028187">
    <property type="protein sequence ID" value="GFS65701.1"/>
    <property type="molecule type" value="Genomic_DNA"/>
</dbReference>
<reference evidence="1" key="1">
    <citation type="submission" date="2020-08" db="EMBL/GenBank/DDBJ databases">
        <title>Multicomponent nature underlies the extraordinary mechanical properties of spider dragline silk.</title>
        <authorList>
            <person name="Kono N."/>
            <person name="Nakamura H."/>
            <person name="Mori M."/>
            <person name="Yoshida Y."/>
            <person name="Ohtoshi R."/>
            <person name="Malay A.D."/>
            <person name="Moran D.A.P."/>
            <person name="Tomita M."/>
            <person name="Numata K."/>
            <person name="Arakawa K."/>
        </authorList>
    </citation>
    <scope>NUCLEOTIDE SEQUENCE</scope>
</reference>
<dbReference type="Proteomes" id="UP000886998">
    <property type="component" value="Unassembled WGS sequence"/>
</dbReference>
<gene>
    <name evidence="1" type="ORF">TNIN_269971</name>
</gene>
<evidence type="ECO:0000313" key="2">
    <source>
        <dbReference type="Proteomes" id="UP000886998"/>
    </source>
</evidence>
<protein>
    <submittedName>
        <fullName evidence="1">Uncharacterized protein</fullName>
    </submittedName>
</protein>
<comment type="caution">
    <text evidence="1">The sequence shown here is derived from an EMBL/GenBank/DDBJ whole genome shotgun (WGS) entry which is preliminary data.</text>
</comment>
<name>A0A8X6IYF2_9ARAC</name>
<evidence type="ECO:0000313" key="1">
    <source>
        <dbReference type="EMBL" id="GFS65701.1"/>
    </source>
</evidence>
<keyword evidence="2" id="KW-1185">Reference proteome</keyword>